<keyword evidence="4" id="KW-1185">Reference proteome</keyword>
<reference evidence="3" key="1">
    <citation type="submission" date="2018-11" db="EMBL/GenBank/DDBJ databases">
        <authorList>
            <consortium name="Pathogen Informatics"/>
        </authorList>
    </citation>
    <scope>NUCLEOTIDE SEQUENCE</scope>
</reference>
<proteinExistence type="predicted"/>
<keyword evidence="2" id="KW-0472">Membrane</keyword>
<feature type="region of interest" description="Disordered" evidence="1">
    <location>
        <begin position="33"/>
        <end position="68"/>
    </location>
</feature>
<organism evidence="3 4">
    <name type="scientific">Protopolystoma xenopodis</name>
    <dbReference type="NCBI Taxonomy" id="117903"/>
    <lineage>
        <taxon>Eukaryota</taxon>
        <taxon>Metazoa</taxon>
        <taxon>Spiralia</taxon>
        <taxon>Lophotrochozoa</taxon>
        <taxon>Platyhelminthes</taxon>
        <taxon>Monogenea</taxon>
        <taxon>Polyopisthocotylea</taxon>
        <taxon>Polystomatidea</taxon>
        <taxon>Polystomatidae</taxon>
        <taxon>Protopolystoma</taxon>
    </lineage>
</organism>
<feature type="transmembrane region" description="Helical" evidence="2">
    <location>
        <begin position="276"/>
        <end position="295"/>
    </location>
</feature>
<sequence>MYSNKDDCSASDIRAQKLFTFFGSSLMPTIQSLLSQSSSSSDSPDLEEVDGSSHLPGSGRPGDRNSSGSIFASAEAILAQFFSTPATSVDSSSSQPQLCESSARALINGQSGEIELKAYSEDDEECESHSPDGEEEVEEDIVSCGDHLLHLNDSLAMSSSQSSDTELSIDTSSGQTANLVKFTATTISGSRSPNHIRSYQADRAQQLTQCSKKESLLAAALTPIVHLQRVHERHAKESVSGLIPTFPKVYLPIFASPYFGIFSFSYQLSLLLFKHFYSYIFIHMYVLLIPSYYAGMSEPPRR</sequence>
<name>A0A448XMF7_9PLAT</name>
<gene>
    <name evidence="3" type="ORF">PXEA_LOCUS33681</name>
</gene>
<dbReference type="AlphaFoldDB" id="A0A448XMF7"/>
<keyword evidence="2" id="KW-1133">Transmembrane helix</keyword>
<evidence type="ECO:0000256" key="1">
    <source>
        <dbReference type="SAM" id="MobiDB-lite"/>
    </source>
</evidence>
<dbReference type="Proteomes" id="UP000784294">
    <property type="component" value="Unassembled WGS sequence"/>
</dbReference>
<feature type="transmembrane region" description="Helical" evidence="2">
    <location>
        <begin position="249"/>
        <end position="270"/>
    </location>
</feature>
<keyword evidence="2" id="KW-0812">Transmembrane</keyword>
<comment type="caution">
    <text evidence="3">The sequence shown here is derived from an EMBL/GenBank/DDBJ whole genome shotgun (WGS) entry which is preliminary data.</text>
</comment>
<evidence type="ECO:0000313" key="3">
    <source>
        <dbReference type="EMBL" id="VEL40241.1"/>
    </source>
</evidence>
<accession>A0A448XMF7</accession>
<protein>
    <submittedName>
        <fullName evidence="3">Uncharacterized protein</fullName>
    </submittedName>
</protein>
<evidence type="ECO:0000313" key="4">
    <source>
        <dbReference type="Proteomes" id="UP000784294"/>
    </source>
</evidence>
<evidence type="ECO:0000256" key="2">
    <source>
        <dbReference type="SAM" id="Phobius"/>
    </source>
</evidence>
<feature type="compositionally biased region" description="Low complexity" evidence="1">
    <location>
        <begin position="33"/>
        <end position="43"/>
    </location>
</feature>
<dbReference type="EMBL" id="CAAALY010264150">
    <property type="protein sequence ID" value="VEL40241.1"/>
    <property type="molecule type" value="Genomic_DNA"/>
</dbReference>